<protein>
    <submittedName>
        <fullName evidence="1">Uncharacterized protein</fullName>
    </submittedName>
</protein>
<reference evidence="1" key="1">
    <citation type="submission" date="2020-03" db="EMBL/GenBank/DDBJ databases">
        <title>The deep terrestrial virosphere.</title>
        <authorList>
            <person name="Holmfeldt K."/>
            <person name="Nilsson E."/>
            <person name="Simone D."/>
            <person name="Lopez-Fernandez M."/>
            <person name="Wu X."/>
            <person name="de Brujin I."/>
            <person name="Lundin D."/>
            <person name="Andersson A."/>
            <person name="Bertilsson S."/>
            <person name="Dopson M."/>
        </authorList>
    </citation>
    <scope>NUCLEOTIDE SEQUENCE</scope>
    <source>
        <strain evidence="1">TM448B02886</strain>
    </source>
</reference>
<gene>
    <name evidence="1" type="ORF">TM448B02886_0010</name>
</gene>
<accession>A0A6M3XVN1</accession>
<sequence length="109" mass="12026">METLNRARFTVDMESVSAGAKLRVLRMIQGMSQAMVAQEIGTNSISVSSFERTSDRYWVPAALSAWIEKWEKEFCPGGILDLSKLSIGKKQSIERALCKLGCQVVIKGG</sequence>
<evidence type="ECO:0000313" key="1">
    <source>
        <dbReference type="EMBL" id="QJI02031.1"/>
    </source>
</evidence>
<proteinExistence type="predicted"/>
<dbReference type="EMBL" id="MT144970">
    <property type="protein sequence ID" value="QJI02031.1"/>
    <property type="molecule type" value="Genomic_DNA"/>
</dbReference>
<organism evidence="1">
    <name type="scientific">viral metagenome</name>
    <dbReference type="NCBI Taxonomy" id="1070528"/>
    <lineage>
        <taxon>unclassified sequences</taxon>
        <taxon>metagenomes</taxon>
        <taxon>organismal metagenomes</taxon>
    </lineage>
</organism>
<name>A0A6M3XVN1_9ZZZZ</name>
<dbReference type="AlphaFoldDB" id="A0A6M3XVN1"/>